<dbReference type="EMBL" id="MU006728">
    <property type="protein sequence ID" value="KAF2624837.1"/>
    <property type="molecule type" value="Genomic_DNA"/>
</dbReference>
<evidence type="ECO:0000313" key="1">
    <source>
        <dbReference type="EMBL" id="KAF2624837.1"/>
    </source>
</evidence>
<proteinExistence type="predicted"/>
<comment type="caution">
    <text evidence="1">The sequence shown here is derived from an EMBL/GenBank/DDBJ whole genome shotgun (WGS) entry which is preliminary data.</text>
</comment>
<organism evidence="1 2">
    <name type="scientific">Macroventuria anomochaeta</name>
    <dbReference type="NCBI Taxonomy" id="301207"/>
    <lineage>
        <taxon>Eukaryota</taxon>
        <taxon>Fungi</taxon>
        <taxon>Dikarya</taxon>
        <taxon>Ascomycota</taxon>
        <taxon>Pezizomycotina</taxon>
        <taxon>Dothideomycetes</taxon>
        <taxon>Pleosporomycetidae</taxon>
        <taxon>Pleosporales</taxon>
        <taxon>Pleosporineae</taxon>
        <taxon>Didymellaceae</taxon>
        <taxon>Macroventuria</taxon>
    </lineage>
</organism>
<dbReference type="Proteomes" id="UP000799754">
    <property type="component" value="Unassembled WGS sequence"/>
</dbReference>
<evidence type="ECO:0000313" key="2">
    <source>
        <dbReference type="Proteomes" id="UP000799754"/>
    </source>
</evidence>
<reference evidence="1" key="1">
    <citation type="journal article" date="2020" name="Stud. Mycol.">
        <title>101 Dothideomycetes genomes: a test case for predicting lifestyles and emergence of pathogens.</title>
        <authorList>
            <person name="Haridas S."/>
            <person name="Albert R."/>
            <person name="Binder M."/>
            <person name="Bloem J."/>
            <person name="Labutti K."/>
            <person name="Salamov A."/>
            <person name="Andreopoulos B."/>
            <person name="Baker S."/>
            <person name="Barry K."/>
            <person name="Bills G."/>
            <person name="Bluhm B."/>
            <person name="Cannon C."/>
            <person name="Castanera R."/>
            <person name="Culley D."/>
            <person name="Daum C."/>
            <person name="Ezra D."/>
            <person name="Gonzalez J."/>
            <person name="Henrissat B."/>
            <person name="Kuo A."/>
            <person name="Liang C."/>
            <person name="Lipzen A."/>
            <person name="Lutzoni F."/>
            <person name="Magnuson J."/>
            <person name="Mondo S."/>
            <person name="Nolan M."/>
            <person name="Ohm R."/>
            <person name="Pangilinan J."/>
            <person name="Park H.-J."/>
            <person name="Ramirez L."/>
            <person name="Alfaro M."/>
            <person name="Sun H."/>
            <person name="Tritt A."/>
            <person name="Yoshinaga Y."/>
            <person name="Zwiers L.-H."/>
            <person name="Turgeon B."/>
            <person name="Goodwin S."/>
            <person name="Spatafora J."/>
            <person name="Crous P."/>
            <person name="Grigoriev I."/>
        </authorList>
    </citation>
    <scope>NUCLEOTIDE SEQUENCE</scope>
    <source>
        <strain evidence="1">CBS 525.71</strain>
    </source>
</reference>
<gene>
    <name evidence="1" type="ORF">BU25DRAFT_413019</name>
</gene>
<keyword evidence="2" id="KW-1185">Reference proteome</keyword>
<protein>
    <submittedName>
        <fullName evidence="1">Uncharacterized protein</fullName>
    </submittedName>
</protein>
<accession>A0ACB6RU73</accession>
<name>A0ACB6RU73_9PLEO</name>
<sequence>MADGGLLTPPVFDGNQNVAGTGKWIRGFFRVAMFGNAGWRRRVKNPGSARFV</sequence>